<dbReference type="PANTHER" id="PTHR43483">
    <property type="entry name" value="MEMBRANE TRANSPORTER PROTEIN HI_0806-RELATED"/>
    <property type="match status" value="1"/>
</dbReference>
<feature type="transmembrane region" description="Helical" evidence="1">
    <location>
        <begin position="45"/>
        <end position="67"/>
    </location>
</feature>
<dbReference type="KEGG" id="ptrh:RsTaC01_0535"/>
<feature type="transmembrane region" description="Helical" evidence="1">
    <location>
        <begin position="79"/>
        <end position="99"/>
    </location>
</feature>
<organism evidence="2">
    <name type="scientific">Candidatus Paraimprobicoccus trichonymphae</name>
    <dbReference type="NCBI Taxonomy" id="3033793"/>
    <lineage>
        <taxon>Bacteria</taxon>
        <taxon>Bacillati</taxon>
        <taxon>Bacillota</taxon>
        <taxon>Clostridia</taxon>
        <taxon>Candidatus Paraimprobicoccus</taxon>
    </lineage>
</organism>
<dbReference type="EMBL" id="AP027925">
    <property type="protein sequence ID" value="BED92695.1"/>
    <property type="molecule type" value="Genomic_DNA"/>
</dbReference>
<feature type="transmembrane region" description="Helical" evidence="1">
    <location>
        <begin position="135"/>
        <end position="152"/>
    </location>
</feature>
<sequence length="300" mass="31623">MFDVIATIKIILGTLIVVYLMYFVKDLLLYKSKVNSKKVITASGISVITNFLDTLGIGSFATTTLGFKITNFLESDKLLPGTLIVGFAAPSVLQALLFLGSVEVNTVTLVSMAVASIVGGAMGAKVVSKLPEKKIQIVMSIALFATAVMMTLKQSGALNALGEGNTANGFKGITLIIAVIGNFILGALTAAGIGLFAPCMAMIYMLGLSLPAAFPIMMTSSAALVPPTAIQFIKSDSYSRSGALGLAIGSIPGVFIAYKLFEKLKSQMTILIWIVILVIIYASIMMLMSGIKKPKSKMVK</sequence>
<feature type="transmembrane region" description="Helical" evidence="1">
    <location>
        <begin position="237"/>
        <end position="258"/>
    </location>
</feature>
<gene>
    <name evidence="2" type="ORF">RsTaC01_0535</name>
</gene>
<keyword evidence="1" id="KW-1133">Transmembrane helix</keyword>
<proteinExistence type="predicted"/>
<keyword evidence="1" id="KW-0812">Transmembrane</keyword>
<protein>
    <submittedName>
        <fullName evidence="2">Sulfite exporter TauE/SafE family protein</fullName>
    </submittedName>
</protein>
<feature type="transmembrane region" description="Helical" evidence="1">
    <location>
        <begin position="6"/>
        <end position="24"/>
    </location>
</feature>
<reference evidence="2" key="1">
    <citation type="journal article" date="2023" name="ISME J.">
        <title>Emergence of putative energy parasites within Clostridia revealed by genome analysis of a novel endosymbiotic clade.</title>
        <authorList>
            <person name="Takahashi K."/>
            <person name="Kuwahara H."/>
            <person name="Horikawa Y."/>
            <person name="Izawa K."/>
            <person name="Kato D."/>
            <person name="Inagaki T."/>
            <person name="Yuki M."/>
            <person name="Ohkuma M."/>
            <person name="Hongoh Y."/>
        </authorList>
    </citation>
    <scope>NUCLEOTIDE SEQUENCE</scope>
    <source>
        <strain evidence="2">RsTa-C01</strain>
    </source>
</reference>
<accession>A0AA48IHE1</accession>
<name>A0AA48IHE1_9FIRM</name>
<dbReference type="Proteomes" id="UP001335720">
    <property type="component" value="Chromosome"/>
</dbReference>
<keyword evidence="1" id="KW-0472">Membrane</keyword>
<evidence type="ECO:0000313" key="2">
    <source>
        <dbReference type="EMBL" id="BED92695.1"/>
    </source>
</evidence>
<dbReference type="PANTHER" id="PTHR43483:SF3">
    <property type="entry name" value="MEMBRANE TRANSPORTER PROTEIN HI_0806-RELATED"/>
    <property type="match status" value="1"/>
</dbReference>
<evidence type="ECO:0000256" key="1">
    <source>
        <dbReference type="SAM" id="Phobius"/>
    </source>
</evidence>
<dbReference type="AlphaFoldDB" id="A0AA48IHE1"/>
<feature type="transmembrane region" description="Helical" evidence="1">
    <location>
        <begin position="106"/>
        <end position="123"/>
    </location>
</feature>
<feature type="transmembrane region" description="Helical" evidence="1">
    <location>
        <begin position="203"/>
        <end position="225"/>
    </location>
</feature>
<feature type="transmembrane region" description="Helical" evidence="1">
    <location>
        <begin position="173"/>
        <end position="197"/>
    </location>
</feature>
<feature type="transmembrane region" description="Helical" evidence="1">
    <location>
        <begin position="270"/>
        <end position="291"/>
    </location>
</feature>